<reference evidence="5" key="1">
    <citation type="journal article" date="2019" name="Int. J. Syst. Evol. Microbiol.">
        <title>The Global Catalogue of Microorganisms (GCM) 10K type strain sequencing project: providing services to taxonomists for standard genome sequencing and annotation.</title>
        <authorList>
            <consortium name="The Broad Institute Genomics Platform"/>
            <consortium name="The Broad Institute Genome Sequencing Center for Infectious Disease"/>
            <person name="Wu L."/>
            <person name="Ma J."/>
        </authorList>
    </citation>
    <scope>NUCLEOTIDE SEQUENCE [LARGE SCALE GENOMIC DNA]</scope>
    <source>
        <strain evidence="5">JCM 16702</strain>
    </source>
</reference>
<dbReference type="Pfam" id="PF00436">
    <property type="entry name" value="SSB"/>
    <property type="match status" value="1"/>
</dbReference>
<comment type="caution">
    <text evidence="4">The sequence shown here is derived from an EMBL/GenBank/DDBJ whole genome shotgun (WGS) entry which is preliminary data.</text>
</comment>
<evidence type="ECO:0000256" key="3">
    <source>
        <dbReference type="SAM" id="MobiDB-lite"/>
    </source>
</evidence>
<evidence type="ECO:0008006" key="6">
    <source>
        <dbReference type="Google" id="ProtNLM"/>
    </source>
</evidence>
<dbReference type="SUPFAM" id="SSF50249">
    <property type="entry name" value="Nucleic acid-binding proteins"/>
    <property type="match status" value="1"/>
</dbReference>
<evidence type="ECO:0000256" key="1">
    <source>
        <dbReference type="ARBA" id="ARBA00023125"/>
    </source>
</evidence>
<dbReference type="RefSeq" id="WP_344958482.1">
    <property type="nucleotide sequence ID" value="NZ_BAAAZG010000072.1"/>
</dbReference>
<name>A0ABP7X3L7_9ACTN</name>
<dbReference type="PROSITE" id="PS50935">
    <property type="entry name" value="SSB"/>
    <property type="match status" value="1"/>
</dbReference>
<dbReference type="InterPro" id="IPR012340">
    <property type="entry name" value="NA-bd_OB-fold"/>
</dbReference>
<accession>A0ABP7X3L7</accession>
<dbReference type="InterPro" id="IPR000424">
    <property type="entry name" value="Primosome_PriB/ssb"/>
</dbReference>
<dbReference type="EMBL" id="BAAAZG010000072">
    <property type="protein sequence ID" value="GAA4103504.1"/>
    <property type="molecule type" value="Genomic_DNA"/>
</dbReference>
<gene>
    <name evidence="4" type="ORF">GCM10022214_82280</name>
</gene>
<feature type="region of interest" description="Disordered" evidence="3">
    <location>
        <begin position="188"/>
        <end position="233"/>
    </location>
</feature>
<proteinExistence type="predicted"/>
<sequence length="233" mass="26213">MHVNCVILCGRLADDPVRRPLTAGGMVVSWRLVVDRPRAPGARRVVDTITCAAFDARVRDDSATWRRDDLVKVHGSLRRRFWRAGDLRLGRHEVEVHEATLVAVDRPPPDAGHECPAHCRAGPPPRGGDMRLHDVEHIRELLGDLAFPADKDEIVEHARRHGADESEVKALSALPLGDYDGVHEVLRSVPVEPSPDRTESEKTYQRRHHTKPGLAEHMTDTERPPIEEELRED</sequence>
<dbReference type="Gene3D" id="2.40.50.140">
    <property type="entry name" value="Nucleic acid-binding proteins"/>
    <property type="match status" value="1"/>
</dbReference>
<feature type="compositionally biased region" description="Basic and acidic residues" evidence="3">
    <location>
        <begin position="217"/>
        <end position="233"/>
    </location>
</feature>
<keyword evidence="1 2" id="KW-0238">DNA-binding</keyword>
<organism evidence="4 5">
    <name type="scientific">Actinomadura miaoliensis</name>
    <dbReference type="NCBI Taxonomy" id="430685"/>
    <lineage>
        <taxon>Bacteria</taxon>
        <taxon>Bacillati</taxon>
        <taxon>Actinomycetota</taxon>
        <taxon>Actinomycetes</taxon>
        <taxon>Streptosporangiales</taxon>
        <taxon>Thermomonosporaceae</taxon>
        <taxon>Actinomadura</taxon>
    </lineage>
</organism>
<protein>
    <recommendedName>
        <fullName evidence="6">Single-stranded DNA-binding protein</fullName>
    </recommendedName>
</protein>
<dbReference type="CDD" id="cd04496">
    <property type="entry name" value="SSB_OBF"/>
    <property type="match status" value="1"/>
</dbReference>
<feature type="compositionally biased region" description="Basic and acidic residues" evidence="3">
    <location>
        <begin position="194"/>
        <end position="204"/>
    </location>
</feature>
<evidence type="ECO:0000313" key="5">
    <source>
        <dbReference type="Proteomes" id="UP001500683"/>
    </source>
</evidence>
<dbReference type="Proteomes" id="UP001500683">
    <property type="component" value="Unassembled WGS sequence"/>
</dbReference>
<dbReference type="InterPro" id="IPR021527">
    <property type="entry name" value="DUF2795"/>
</dbReference>
<keyword evidence="5" id="KW-1185">Reference proteome</keyword>
<evidence type="ECO:0000313" key="4">
    <source>
        <dbReference type="EMBL" id="GAA4103504.1"/>
    </source>
</evidence>
<dbReference type="Pfam" id="PF11387">
    <property type="entry name" value="DUF2795"/>
    <property type="match status" value="1"/>
</dbReference>
<evidence type="ECO:0000256" key="2">
    <source>
        <dbReference type="PROSITE-ProRule" id="PRU00252"/>
    </source>
</evidence>